<keyword evidence="2" id="KW-0472">Membrane</keyword>
<dbReference type="GeneID" id="101250022"/>
<evidence type="ECO:0000256" key="2">
    <source>
        <dbReference type="SAM" id="Phobius"/>
    </source>
</evidence>
<dbReference type="STRING" id="4081.A0A3Q7GSE1"/>
<dbReference type="PaxDb" id="4081-Solyc06g048780.1.1"/>
<evidence type="ECO:0000313" key="3">
    <source>
        <dbReference type="EnsemblPlants" id="Solyc06g048780.1.1.1"/>
    </source>
</evidence>
<dbReference type="OrthoDB" id="1722937at2759"/>
<dbReference type="Proteomes" id="UP000004994">
    <property type="component" value="Chromosome 6"/>
</dbReference>
<reference evidence="3" key="2">
    <citation type="submission" date="2019-01" db="UniProtKB">
        <authorList>
            <consortium name="EnsemblPlants"/>
        </authorList>
    </citation>
    <scope>IDENTIFICATION</scope>
    <source>
        <strain evidence="3">cv. Heinz 1706</strain>
    </source>
</reference>
<reference evidence="3" key="1">
    <citation type="journal article" date="2012" name="Nature">
        <title>The tomato genome sequence provides insights into fleshy fruit evolution.</title>
        <authorList>
            <consortium name="Tomato Genome Consortium"/>
        </authorList>
    </citation>
    <scope>NUCLEOTIDE SEQUENCE [LARGE SCALE GENOMIC DNA]</scope>
    <source>
        <strain evidence="3">cv. Heinz 1706</strain>
    </source>
</reference>
<evidence type="ECO:0000313" key="4">
    <source>
        <dbReference type="Proteomes" id="UP000004994"/>
    </source>
</evidence>
<dbReference type="OMA" id="ERNAWSE"/>
<gene>
    <name evidence="3" type="primary">LOC101250022</name>
</gene>
<keyword evidence="2" id="KW-1133">Transmembrane helix</keyword>
<dbReference type="Pfam" id="PF11204">
    <property type="entry name" value="DUF2985"/>
    <property type="match status" value="1"/>
</dbReference>
<feature type="transmembrane region" description="Helical" evidence="2">
    <location>
        <begin position="186"/>
        <end position="210"/>
    </location>
</feature>
<dbReference type="PANTHER" id="PTHR31045:SF30">
    <property type="entry name" value="PLAC8 FAMILY PROTEIN"/>
    <property type="match status" value="1"/>
</dbReference>
<dbReference type="Gramene" id="Solyc06g048780.1.1">
    <property type="protein sequence ID" value="Solyc06g048780.1.1.1"/>
    <property type="gene ID" value="Solyc06g048780.1"/>
</dbReference>
<keyword evidence="4" id="KW-1185">Reference proteome</keyword>
<proteinExistence type="predicted"/>
<dbReference type="PANTHER" id="PTHR31045">
    <property type="entry name" value="PLAC8 FAMILY PROTEIN-RELATED"/>
    <property type="match status" value="1"/>
</dbReference>
<sequence>MRSQREVESNENSQSSIHRRLKSINSDNLDSPSAKFHQIADRRDDQFSPTVPSSSNLHLRQRITKLFSRKLDWPAIRKMCKEWFKNPMNIVFFTWIVCVVVSSVIMLLLITGALNHAIPNKSQRDTWNEVINQILNVLFTLLCLYQHPQRLSHFNFVMRWRPEDIFRLRKAYCKNGTYKPNEWTHMMVVVVLLNLNCFAQYALCGLNLGYKRSERPAIVVGICSFVAVLAPAIAGVYCTHSPLGKDYDTKLEDNEAQVRKTAVKSKQC</sequence>
<feature type="transmembrane region" description="Helical" evidence="2">
    <location>
        <begin position="217"/>
        <end position="237"/>
    </location>
</feature>
<dbReference type="KEGG" id="sly:101250022"/>
<feature type="region of interest" description="Disordered" evidence="1">
    <location>
        <begin position="1"/>
        <end position="31"/>
    </location>
</feature>
<dbReference type="AlphaFoldDB" id="A0A3Q7GSE1"/>
<organism evidence="3">
    <name type="scientific">Solanum lycopersicum</name>
    <name type="common">Tomato</name>
    <name type="synonym">Lycopersicon esculentum</name>
    <dbReference type="NCBI Taxonomy" id="4081"/>
    <lineage>
        <taxon>Eukaryota</taxon>
        <taxon>Viridiplantae</taxon>
        <taxon>Streptophyta</taxon>
        <taxon>Embryophyta</taxon>
        <taxon>Tracheophyta</taxon>
        <taxon>Spermatophyta</taxon>
        <taxon>Magnoliopsida</taxon>
        <taxon>eudicotyledons</taxon>
        <taxon>Gunneridae</taxon>
        <taxon>Pentapetalae</taxon>
        <taxon>asterids</taxon>
        <taxon>lamiids</taxon>
        <taxon>Solanales</taxon>
        <taxon>Solanaceae</taxon>
        <taxon>Solanoideae</taxon>
        <taxon>Solaneae</taxon>
        <taxon>Solanum</taxon>
        <taxon>Solanum subgen. Lycopersicon</taxon>
    </lineage>
</organism>
<name>A0A3Q7GSE1_SOLLC</name>
<dbReference type="InParanoid" id="A0A3Q7GSE1"/>
<protein>
    <submittedName>
        <fullName evidence="3">Uncharacterized protein</fullName>
    </submittedName>
</protein>
<evidence type="ECO:0000256" key="1">
    <source>
        <dbReference type="SAM" id="MobiDB-lite"/>
    </source>
</evidence>
<dbReference type="RefSeq" id="XP_004241088.1">
    <property type="nucleotide sequence ID" value="XM_004241040.1"/>
</dbReference>
<feature type="transmembrane region" description="Helical" evidence="2">
    <location>
        <begin position="92"/>
        <end position="118"/>
    </location>
</feature>
<dbReference type="EnsemblPlants" id="Solyc06g048780.1.1">
    <property type="protein sequence ID" value="Solyc06g048780.1.1.1"/>
    <property type="gene ID" value="Solyc06g048780.1"/>
</dbReference>
<dbReference type="InterPro" id="IPR021369">
    <property type="entry name" value="DUF2985"/>
</dbReference>
<keyword evidence="2" id="KW-0812">Transmembrane</keyword>
<accession>A0A3Q7GSE1</accession>